<accession>A0A834MLN7</accession>
<keyword evidence="2" id="KW-1185">Reference proteome</keyword>
<dbReference type="AlphaFoldDB" id="A0A834MLN7"/>
<reference evidence="1" key="1">
    <citation type="submission" date="2020-08" db="EMBL/GenBank/DDBJ databases">
        <title>Genome sequencing and assembly of the red palm weevil Rhynchophorus ferrugineus.</title>
        <authorList>
            <person name="Dias G.B."/>
            <person name="Bergman C.M."/>
            <person name="Manee M."/>
        </authorList>
    </citation>
    <scope>NUCLEOTIDE SEQUENCE</scope>
    <source>
        <strain evidence="1">AA-2017</strain>
        <tissue evidence="1">Whole larva</tissue>
    </source>
</reference>
<dbReference type="Proteomes" id="UP000625711">
    <property type="component" value="Unassembled WGS sequence"/>
</dbReference>
<proteinExistence type="predicted"/>
<protein>
    <submittedName>
        <fullName evidence="1">Uncharacterized protein</fullName>
    </submittedName>
</protein>
<dbReference type="EMBL" id="JAACXV010000149">
    <property type="protein sequence ID" value="KAF7282944.1"/>
    <property type="molecule type" value="Genomic_DNA"/>
</dbReference>
<gene>
    <name evidence="1" type="ORF">GWI33_001754</name>
</gene>
<organism evidence="1 2">
    <name type="scientific">Rhynchophorus ferrugineus</name>
    <name type="common">Red palm weevil</name>
    <name type="synonym">Curculio ferrugineus</name>
    <dbReference type="NCBI Taxonomy" id="354439"/>
    <lineage>
        <taxon>Eukaryota</taxon>
        <taxon>Metazoa</taxon>
        <taxon>Ecdysozoa</taxon>
        <taxon>Arthropoda</taxon>
        <taxon>Hexapoda</taxon>
        <taxon>Insecta</taxon>
        <taxon>Pterygota</taxon>
        <taxon>Neoptera</taxon>
        <taxon>Endopterygota</taxon>
        <taxon>Coleoptera</taxon>
        <taxon>Polyphaga</taxon>
        <taxon>Cucujiformia</taxon>
        <taxon>Curculionidae</taxon>
        <taxon>Dryophthorinae</taxon>
        <taxon>Rhynchophorus</taxon>
    </lineage>
</organism>
<sequence length="100" mass="11458">MSPETSLCRSGEAPFSQLNVAGHDITINKQKYRRFENIHRGKEVPASSRLSRETFIWNGRRAGRAVARKKCPSSIPNSVQLCRVYEPTDPLKVRRLFSDR</sequence>
<comment type="caution">
    <text evidence="1">The sequence shown here is derived from an EMBL/GenBank/DDBJ whole genome shotgun (WGS) entry which is preliminary data.</text>
</comment>
<evidence type="ECO:0000313" key="1">
    <source>
        <dbReference type="EMBL" id="KAF7282944.1"/>
    </source>
</evidence>
<evidence type="ECO:0000313" key="2">
    <source>
        <dbReference type="Proteomes" id="UP000625711"/>
    </source>
</evidence>
<name>A0A834MLN7_RHYFE</name>